<proteinExistence type="predicted"/>
<keyword evidence="2" id="KW-0472">Membrane</keyword>
<evidence type="ECO:0000256" key="1">
    <source>
        <dbReference type="ARBA" id="ARBA00022612"/>
    </source>
</evidence>
<evidence type="ECO:0000259" key="3">
    <source>
        <dbReference type="Pfam" id="PF10145"/>
    </source>
</evidence>
<reference evidence="4 5" key="1">
    <citation type="submission" date="2016-10" db="EMBL/GenBank/DDBJ databases">
        <authorList>
            <person name="Varghese N."/>
            <person name="Submissions S."/>
        </authorList>
    </citation>
    <scope>NUCLEOTIDE SEQUENCE [LARGE SCALE GENOMIC DNA]</scope>
    <source>
        <strain evidence="4 5">CGMCC 1.7734</strain>
    </source>
</reference>
<evidence type="ECO:0000313" key="5">
    <source>
        <dbReference type="Proteomes" id="UP000198733"/>
    </source>
</evidence>
<feature type="transmembrane region" description="Helical" evidence="2">
    <location>
        <begin position="363"/>
        <end position="389"/>
    </location>
</feature>
<keyword evidence="1" id="KW-1188">Viral release from host cell</keyword>
<dbReference type="Gene3D" id="1.20.120.20">
    <property type="entry name" value="Apolipoprotein"/>
    <property type="match status" value="1"/>
</dbReference>
<dbReference type="RefSeq" id="WP_092506371.1">
    <property type="nucleotide sequence ID" value="NZ_FOEH01000009.1"/>
</dbReference>
<comment type="caution">
    <text evidence="4">The sequence shown here is derived from an EMBL/GenBank/DDBJ whole genome shotgun (WGS) entry which is preliminary data.</text>
</comment>
<sequence length="725" mass="77815">MADGKISIDTRINQKGIDTGIKTMQTKLNKTGAKLKSAGMKMSAGFTAPILALGGVAFAAADDIDKAYRNIRVGTGKVGEDLDELKEQFDEVFTNVPDSADTVSNALATMNTLTGATGDVLSDLTQSTLDASRTLGEDGVANSQAFGKAMSQWQIPAKNGVDELDNLYKLTQDYGVGLGEISSHLTEYGSVLQNAGFDMGESAELMSKLEAGGLSVSRVMPGLNMAFRNWSSEGKNSRKEFEKTISKMQDAETETEALSIATEQFGAEGAQRLTTAIRNGAIPALDELGKSSGDSKGLIEETTEATLTIGEEFGILKNEAMSKLQPLGQILLDLGKDALPPLIDGITKMAEWFKNLSPTAQKVVLIVTALAAAIGPLLIFVGMMVTAFTTLMPILTAIGGALMLLLSPIPMIILGVGALVVLIIGYWDQIKAVTITVFTAIWDFLKMIWNGIKTYFITMFAVFKVIFTTAFNMMKTIIMTVLNFIWGFIKGVWNGIKSVFNTVITAIVNFVKSRWERMKRNVTTVFNIIRNVISAVWNTIKSVTSSVWNGITGTLGGIWNGLKNTVSKAFNWIKDTISGVWDSVKSSTDAIWDGITGSIKGAINGVIGAINGMINALNGLSISLPTIPDWVPGFGGKGGGSISFPNIPKIPSLDVGTNFVAQDGLAMLHAGEAVVPKEYNPALGNEKEKKQPAHLTFVLGGTEYNAFVDDISETQERKSYRLRKG</sequence>
<feature type="transmembrane region" description="Helical" evidence="2">
    <location>
        <begin position="492"/>
        <end position="511"/>
    </location>
</feature>
<keyword evidence="5" id="KW-1185">Reference proteome</keyword>
<evidence type="ECO:0000256" key="2">
    <source>
        <dbReference type="SAM" id="Phobius"/>
    </source>
</evidence>
<dbReference type="PANTHER" id="PTHR37813:SF1">
    <property type="entry name" value="FELS-2 PROPHAGE PROTEIN"/>
    <property type="match status" value="1"/>
</dbReference>
<dbReference type="InterPro" id="IPR010090">
    <property type="entry name" value="Phage_tape_meas"/>
</dbReference>
<dbReference type="Pfam" id="PF10145">
    <property type="entry name" value="PhageMin_Tail"/>
    <property type="match status" value="1"/>
</dbReference>
<feature type="transmembrane region" description="Helical" evidence="2">
    <location>
        <begin position="401"/>
        <end position="424"/>
    </location>
</feature>
<dbReference type="PANTHER" id="PTHR37813">
    <property type="entry name" value="FELS-2 PROPHAGE PROTEIN"/>
    <property type="match status" value="1"/>
</dbReference>
<accession>A0A1H9KNG5</accession>
<dbReference type="Proteomes" id="UP000198733">
    <property type="component" value="Unassembled WGS sequence"/>
</dbReference>
<name>A0A1H9KNG5_9BACI</name>
<protein>
    <submittedName>
        <fullName evidence="4">Phage-related minor tail protein</fullName>
    </submittedName>
</protein>
<organism evidence="4 5">
    <name type="scientific">Virgibacillus subterraneus</name>
    <dbReference type="NCBI Taxonomy" id="621109"/>
    <lineage>
        <taxon>Bacteria</taxon>
        <taxon>Bacillati</taxon>
        <taxon>Bacillota</taxon>
        <taxon>Bacilli</taxon>
        <taxon>Bacillales</taxon>
        <taxon>Bacillaceae</taxon>
        <taxon>Virgibacillus</taxon>
    </lineage>
</organism>
<keyword evidence="2" id="KW-1133">Transmembrane helix</keyword>
<feature type="domain" description="Phage tail tape measure protein" evidence="3">
    <location>
        <begin position="99"/>
        <end position="265"/>
    </location>
</feature>
<gene>
    <name evidence="4" type="ORF">SAMN05216232_3936</name>
</gene>
<keyword evidence="2" id="KW-0812">Transmembrane</keyword>
<evidence type="ECO:0000313" key="4">
    <source>
        <dbReference type="EMBL" id="SER00475.1"/>
    </source>
</evidence>
<dbReference type="EMBL" id="FOEH01000009">
    <property type="protein sequence ID" value="SER00475.1"/>
    <property type="molecule type" value="Genomic_DNA"/>
</dbReference>